<keyword evidence="2" id="KW-0378">Hydrolase</keyword>
<evidence type="ECO:0000313" key="2">
    <source>
        <dbReference type="EMBL" id="MFC3174153.1"/>
    </source>
</evidence>
<dbReference type="InterPro" id="IPR052897">
    <property type="entry name" value="Sec-Metab_Biosynth_Hydrolase"/>
</dbReference>
<accession>A0ABV7IN87</accession>
<dbReference type="Proteomes" id="UP001595604">
    <property type="component" value="Unassembled WGS sequence"/>
</dbReference>
<comment type="caution">
    <text evidence="2">The sequence shown here is derived from an EMBL/GenBank/DDBJ whole genome shotgun (WGS) entry which is preliminary data.</text>
</comment>
<feature type="domain" description="AB hydrolase-1" evidence="1">
    <location>
        <begin position="3"/>
        <end position="235"/>
    </location>
</feature>
<dbReference type="RefSeq" id="WP_379509524.1">
    <property type="nucleotide sequence ID" value="NZ_JBHRTQ010000007.1"/>
</dbReference>
<evidence type="ECO:0000259" key="1">
    <source>
        <dbReference type="Pfam" id="PF12697"/>
    </source>
</evidence>
<organism evidence="2 3">
    <name type="scientific">Novosphingobium bradum</name>
    <dbReference type="NCBI Taxonomy" id="1737444"/>
    <lineage>
        <taxon>Bacteria</taxon>
        <taxon>Pseudomonadati</taxon>
        <taxon>Pseudomonadota</taxon>
        <taxon>Alphaproteobacteria</taxon>
        <taxon>Sphingomonadales</taxon>
        <taxon>Sphingomonadaceae</taxon>
        <taxon>Novosphingobium</taxon>
    </lineage>
</organism>
<dbReference type="PANTHER" id="PTHR37017">
    <property type="entry name" value="AB HYDROLASE-1 DOMAIN-CONTAINING PROTEIN-RELATED"/>
    <property type="match status" value="1"/>
</dbReference>
<proteinExistence type="predicted"/>
<sequence>MDFVFLHGGGQGGWVWEQTVAAMALQAPGRHRTLVLDVPGCGTRRGRDTSAIAFPELVDELLADIARADLRDVVVVGHSMAGVVLPALIAARPDLFARAIHVSCVAPAPGSSVLDAAMAIHANPRAPLHGIFGNPEVPMREQFFRAFCNDMGPVQAEAFLDRLSQDHWPESASVYADWAYDHLAALPSTYVHCLEDTILPPWEQEVFAARLHCERTVRIAAGHQVMVTRPQGLAELLMLEAEPPA</sequence>
<dbReference type="Gene3D" id="3.40.50.1820">
    <property type="entry name" value="alpha/beta hydrolase"/>
    <property type="match status" value="1"/>
</dbReference>
<dbReference type="PANTHER" id="PTHR37017:SF11">
    <property type="entry name" value="ESTERASE_LIPASE_THIOESTERASE DOMAIN-CONTAINING PROTEIN"/>
    <property type="match status" value="1"/>
</dbReference>
<name>A0ABV7IN87_9SPHN</name>
<dbReference type="EMBL" id="JBHRTQ010000007">
    <property type="protein sequence ID" value="MFC3174153.1"/>
    <property type="molecule type" value="Genomic_DNA"/>
</dbReference>
<reference evidence="3" key="1">
    <citation type="journal article" date="2019" name="Int. J. Syst. Evol. Microbiol.">
        <title>The Global Catalogue of Microorganisms (GCM) 10K type strain sequencing project: providing services to taxonomists for standard genome sequencing and annotation.</title>
        <authorList>
            <consortium name="The Broad Institute Genomics Platform"/>
            <consortium name="The Broad Institute Genome Sequencing Center for Infectious Disease"/>
            <person name="Wu L."/>
            <person name="Ma J."/>
        </authorList>
    </citation>
    <scope>NUCLEOTIDE SEQUENCE [LARGE SCALE GENOMIC DNA]</scope>
    <source>
        <strain evidence="3">KCTC 42984</strain>
    </source>
</reference>
<evidence type="ECO:0000313" key="3">
    <source>
        <dbReference type="Proteomes" id="UP001595604"/>
    </source>
</evidence>
<dbReference type="InterPro" id="IPR000073">
    <property type="entry name" value="AB_hydrolase_1"/>
</dbReference>
<dbReference type="InterPro" id="IPR029058">
    <property type="entry name" value="AB_hydrolase_fold"/>
</dbReference>
<dbReference type="GO" id="GO:0016787">
    <property type="term" value="F:hydrolase activity"/>
    <property type="evidence" value="ECO:0007669"/>
    <property type="project" value="UniProtKB-KW"/>
</dbReference>
<dbReference type="SUPFAM" id="SSF53474">
    <property type="entry name" value="alpha/beta-Hydrolases"/>
    <property type="match status" value="1"/>
</dbReference>
<gene>
    <name evidence="2" type="ORF">ACFOD9_07815</name>
</gene>
<keyword evidence="3" id="KW-1185">Reference proteome</keyword>
<protein>
    <submittedName>
        <fullName evidence="2">Alpha/beta fold hydrolase</fullName>
    </submittedName>
</protein>
<dbReference type="Pfam" id="PF12697">
    <property type="entry name" value="Abhydrolase_6"/>
    <property type="match status" value="1"/>
</dbReference>